<sequence>MRSGLNILNIGLMAVLLVAAVSVHALGVAPTVEPINPSSIPPVFFQQ</sequence>
<evidence type="ECO:0000313" key="1">
    <source>
        <dbReference type="EMBL" id="SMX42851.1"/>
    </source>
</evidence>
<protein>
    <submittedName>
        <fullName evidence="1">Uncharacterized protein</fullName>
    </submittedName>
</protein>
<dbReference type="AlphaFoldDB" id="A0A238KJB2"/>
<accession>A0A238KJB2</accession>
<reference evidence="1 2" key="1">
    <citation type="submission" date="2017-05" db="EMBL/GenBank/DDBJ databases">
        <authorList>
            <person name="Song R."/>
            <person name="Chenine A.L."/>
            <person name="Ruprecht R.M."/>
        </authorList>
    </citation>
    <scope>NUCLEOTIDE SEQUENCE [LARGE SCALE GENOMIC DNA]</scope>
    <source>
        <strain evidence="1 2">CECT 8663</strain>
    </source>
</reference>
<dbReference type="EMBL" id="FXYH01000008">
    <property type="protein sequence ID" value="SMX42851.1"/>
    <property type="molecule type" value="Genomic_DNA"/>
</dbReference>
<gene>
    <name evidence="1" type="ORF">PEV8663_02497</name>
</gene>
<proteinExistence type="predicted"/>
<name>A0A238KJB2_9RHOB</name>
<organism evidence="1 2">
    <name type="scientific">Pelagimonas varians</name>
    <dbReference type="NCBI Taxonomy" id="696760"/>
    <lineage>
        <taxon>Bacteria</taxon>
        <taxon>Pseudomonadati</taxon>
        <taxon>Pseudomonadota</taxon>
        <taxon>Alphaproteobacteria</taxon>
        <taxon>Rhodobacterales</taxon>
        <taxon>Roseobacteraceae</taxon>
        <taxon>Pelagimonas</taxon>
    </lineage>
</organism>
<keyword evidence="2" id="KW-1185">Reference proteome</keyword>
<dbReference type="Proteomes" id="UP000220836">
    <property type="component" value="Unassembled WGS sequence"/>
</dbReference>
<evidence type="ECO:0000313" key="2">
    <source>
        <dbReference type="Proteomes" id="UP000220836"/>
    </source>
</evidence>
<dbReference type="RefSeq" id="WP_170125870.1">
    <property type="nucleotide sequence ID" value="NZ_FXYH01000008.1"/>
</dbReference>